<dbReference type="Gene3D" id="3.40.50.2300">
    <property type="match status" value="1"/>
</dbReference>
<name>A0ABU9Z030_9RHOO</name>
<keyword evidence="7" id="KW-1133">Transmembrane helix</keyword>
<dbReference type="PANTHER" id="PTHR43047:SF72">
    <property type="entry name" value="OSMOSENSING HISTIDINE PROTEIN KINASE SLN1"/>
    <property type="match status" value="1"/>
</dbReference>
<feature type="transmembrane region" description="Helical" evidence="7">
    <location>
        <begin position="120"/>
        <end position="144"/>
    </location>
</feature>
<feature type="transmembrane region" description="Helical" evidence="7">
    <location>
        <begin position="372"/>
        <end position="391"/>
    </location>
</feature>
<feature type="domain" description="Histidine kinase" evidence="8">
    <location>
        <begin position="699"/>
        <end position="916"/>
    </location>
</feature>
<dbReference type="EC" id="2.7.13.3" evidence="2"/>
<dbReference type="InterPro" id="IPR003594">
    <property type="entry name" value="HATPase_dom"/>
</dbReference>
<keyword evidence="4" id="KW-0808">Transferase</keyword>
<dbReference type="PRINTS" id="PR00344">
    <property type="entry name" value="BCTRLSENSOR"/>
</dbReference>
<keyword evidence="11" id="KW-1185">Reference proteome</keyword>
<dbReference type="InterPro" id="IPR004358">
    <property type="entry name" value="Sig_transdc_His_kin-like_C"/>
</dbReference>
<organism evidence="10 11">
    <name type="scientific">Uliginosibacterium sediminicola</name>
    <dbReference type="NCBI Taxonomy" id="2024550"/>
    <lineage>
        <taxon>Bacteria</taxon>
        <taxon>Pseudomonadati</taxon>
        <taxon>Pseudomonadota</taxon>
        <taxon>Betaproteobacteria</taxon>
        <taxon>Rhodocyclales</taxon>
        <taxon>Zoogloeaceae</taxon>
        <taxon>Uliginosibacterium</taxon>
    </lineage>
</organism>
<dbReference type="SMART" id="SM00388">
    <property type="entry name" value="HisKA"/>
    <property type="match status" value="1"/>
</dbReference>
<dbReference type="CDD" id="cd17546">
    <property type="entry name" value="REC_hyHK_CKI1_RcsC-like"/>
    <property type="match status" value="1"/>
</dbReference>
<keyword evidence="10" id="KW-0547">Nucleotide-binding</keyword>
<gene>
    <name evidence="10" type="ORF">ABDB84_13115</name>
</gene>
<keyword evidence="7" id="KW-0812">Transmembrane</keyword>
<feature type="transmembrane region" description="Helical" evidence="7">
    <location>
        <begin position="625"/>
        <end position="646"/>
    </location>
</feature>
<dbReference type="GO" id="GO:0005524">
    <property type="term" value="F:ATP binding"/>
    <property type="evidence" value="ECO:0007669"/>
    <property type="project" value="UniProtKB-KW"/>
</dbReference>
<evidence type="ECO:0000313" key="11">
    <source>
        <dbReference type="Proteomes" id="UP001410394"/>
    </source>
</evidence>
<accession>A0ABU9Z030</accession>
<feature type="domain" description="Response regulatory" evidence="9">
    <location>
        <begin position="941"/>
        <end position="1056"/>
    </location>
</feature>
<evidence type="ECO:0000256" key="6">
    <source>
        <dbReference type="PROSITE-ProRule" id="PRU00169"/>
    </source>
</evidence>
<evidence type="ECO:0000256" key="2">
    <source>
        <dbReference type="ARBA" id="ARBA00012438"/>
    </source>
</evidence>
<protein>
    <recommendedName>
        <fullName evidence="2">histidine kinase</fullName>
        <ecNumber evidence="2">2.7.13.3</ecNumber>
    </recommendedName>
</protein>
<keyword evidence="7" id="KW-0472">Membrane</keyword>
<evidence type="ECO:0000256" key="1">
    <source>
        <dbReference type="ARBA" id="ARBA00000085"/>
    </source>
</evidence>
<dbReference type="SMART" id="SM00387">
    <property type="entry name" value="HATPase_c"/>
    <property type="match status" value="1"/>
</dbReference>
<evidence type="ECO:0000259" key="8">
    <source>
        <dbReference type="PROSITE" id="PS50109"/>
    </source>
</evidence>
<keyword evidence="5" id="KW-0418">Kinase</keyword>
<dbReference type="SUPFAM" id="SSF55874">
    <property type="entry name" value="ATPase domain of HSP90 chaperone/DNA topoisomerase II/histidine kinase"/>
    <property type="match status" value="1"/>
</dbReference>
<dbReference type="EMBL" id="JBDIVE010000007">
    <property type="protein sequence ID" value="MEN3069426.1"/>
    <property type="molecule type" value="Genomic_DNA"/>
</dbReference>
<evidence type="ECO:0000259" key="9">
    <source>
        <dbReference type="PROSITE" id="PS50110"/>
    </source>
</evidence>
<evidence type="ECO:0000313" key="10">
    <source>
        <dbReference type="EMBL" id="MEN3069426.1"/>
    </source>
</evidence>
<dbReference type="SUPFAM" id="SSF52172">
    <property type="entry name" value="CheY-like"/>
    <property type="match status" value="1"/>
</dbReference>
<dbReference type="RefSeq" id="WP_345920197.1">
    <property type="nucleotide sequence ID" value="NZ_JBDIVE010000007.1"/>
</dbReference>
<dbReference type="InterPro" id="IPR003661">
    <property type="entry name" value="HisK_dim/P_dom"/>
</dbReference>
<comment type="catalytic activity">
    <reaction evidence="1">
        <text>ATP + protein L-histidine = ADP + protein N-phospho-L-histidine.</text>
        <dbReference type="EC" id="2.7.13.3"/>
    </reaction>
</comment>
<evidence type="ECO:0000256" key="7">
    <source>
        <dbReference type="SAM" id="Phobius"/>
    </source>
</evidence>
<dbReference type="Gene3D" id="1.10.4160.10">
    <property type="entry name" value="Hydantoin permease"/>
    <property type="match status" value="1"/>
</dbReference>
<feature type="transmembrane region" description="Helical" evidence="7">
    <location>
        <begin position="329"/>
        <end position="352"/>
    </location>
</feature>
<feature type="transmembrane region" description="Helical" evidence="7">
    <location>
        <begin position="86"/>
        <end position="108"/>
    </location>
</feature>
<proteinExistence type="predicted"/>
<dbReference type="Pfam" id="PF02518">
    <property type="entry name" value="HATPase_c"/>
    <property type="match status" value="1"/>
</dbReference>
<dbReference type="Gene3D" id="3.30.565.10">
    <property type="entry name" value="Histidine kinase-like ATPase, C-terminal domain"/>
    <property type="match status" value="1"/>
</dbReference>
<dbReference type="Proteomes" id="UP001410394">
    <property type="component" value="Unassembled WGS sequence"/>
</dbReference>
<dbReference type="Pfam" id="PF00512">
    <property type="entry name" value="HisKA"/>
    <property type="match status" value="1"/>
</dbReference>
<dbReference type="CDD" id="cd00082">
    <property type="entry name" value="HisKA"/>
    <property type="match status" value="1"/>
</dbReference>
<keyword evidence="10" id="KW-0067">ATP-binding</keyword>
<feature type="transmembrane region" description="Helical" evidence="7">
    <location>
        <begin position="439"/>
        <end position="462"/>
    </location>
</feature>
<keyword evidence="3 6" id="KW-0597">Phosphoprotein</keyword>
<dbReference type="InterPro" id="IPR005467">
    <property type="entry name" value="His_kinase_dom"/>
</dbReference>
<feature type="transmembrane region" description="Helical" evidence="7">
    <location>
        <begin position="468"/>
        <end position="488"/>
    </location>
</feature>
<feature type="modified residue" description="4-aspartylphosphate" evidence="6">
    <location>
        <position position="990"/>
    </location>
</feature>
<dbReference type="Pfam" id="PF00072">
    <property type="entry name" value="Response_reg"/>
    <property type="match status" value="1"/>
</dbReference>
<dbReference type="InterPro" id="IPR001789">
    <property type="entry name" value="Sig_transdc_resp-reg_receiver"/>
</dbReference>
<dbReference type="InterPro" id="IPR036097">
    <property type="entry name" value="HisK_dim/P_sf"/>
</dbReference>
<dbReference type="Gene3D" id="1.10.287.130">
    <property type="match status" value="1"/>
</dbReference>
<feature type="transmembrane region" description="Helical" evidence="7">
    <location>
        <begin position="164"/>
        <end position="182"/>
    </location>
</feature>
<feature type="transmembrane region" description="Helical" evidence="7">
    <location>
        <begin position="56"/>
        <end position="80"/>
    </location>
</feature>
<feature type="transmembrane region" description="Helical" evidence="7">
    <location>
        <begin position="270"/>
        <end position="300"/>
    </location>
</feature>
<evidence type="ECO:0000256" key="3">
    <source>
        <dbReference type="ARBA" id="ARBA00022553"/>
    </source>
</evidence>
<feature type="transmembrane region" description="Helical" evidence="7">
    <location>
        <begin position="194"/>
        <end position="210"/>
    </location>
</feature>
<sequence>MNDAIEPPNGSDEHEAIQRVVKVRRDYNSWVAKESIEDYALRFTARSFRKWPAWRVANTAFGAASFLVLEAVGATLLVNFGFINAFWAILVTGLIILLCGLPISYYAARYGLDMDLLTRGAGFGYIGSTITSLIYASFTFIFFALEAAIMAYALELAFDIPPSLGYLICALVVLPLVTHGITAISRLQALTQPIWLLLLVLPYFYVLQANPGVLGELASYPGANGAGGQFNIYLFGSALTVGIALITQMGEQVDYLRFMPERTPATRLRWNLAVIIGGPGWILPGIAKMLGGALLAYLALRNAVPLERAVDPNQMYLIGYEYVLQRSDWAIAVTAFFVILSQLKINVTNAYAGSLAWSNFFARLTHSHPGRVVWVVFNLLIALLLMELDVFQALGQVLGLFSNVAISWIVAVVADLVINKPLGLSPPGIEFKRAHLYDINPVGVGAMLIASALSISAFVGLFGAQAQAFASFIALASALILSPLLAWATGGRYYIARRSIPIIAEPRGETRTVSCVICERQYEVDDMAHCPAYQGHICSLCCSLDARCNDLCKPEARLASQWSHLLQHLLPRRLWPYIDSGIAHYLLLMALIVPVIVALLGLFYYHEVQMLGGEDPAVRVALRQAFMKAFAALLLIAGILAWWLVLTHKSRQVAQEESNRQTHLLMREIESHKRTDEKLQRAKRVADQANQAKSRYITAISHELRTPLNSILGYAQILDGDPAIPAHRQQAIKVIRRSGDHLLSLIEGTLDIARIEGGKLTLETRAIDFAEVVQQLVRMFEQQAHSKGLNFSFEKLSELPAVVRADEKRLRQILINLLGNAIKFTAQGDVTLRLRYAREMAVFEIEDSGPGIAAEELERIFEPFSRGSAPQAAAAGGTGLGLTIARMLTDLMGGEMSVRSVLGEGTCFTLRLFLPQVHAAQAARELPVSVRRTGYRGERRRILIVDNEQVDRELLASVLAPVGFELDQAASGLECLEVLPRFKPHAIFMDLAMPGIDGWETIRRIRAQQLSDAPIAIISANAFDKGLDNDVGIASSDFILKPVKVAELFDWIGARLDLAWDDAASATNTPAAPAHAAKKASAEVQRPPREQLEALAAQIDLGYVRGIHKALDEMLAASPHSADFVNSMREHANRFQLEAMSQTLRRMMDADQS</sequence>
<feature type="transmembrane region" description="Helical" evidence="7">
    <location>
        <begin position="397"/>
        <end position="418"/>
    </location>
</feature>
<comment type="caution">
    <text evidence="10">The sequence shown here is derived from an EMBL/GenBank/DDBJ whole genome shotgun (WGS) entry which is preliminary data.</text>
</comment>
<reference evidence="10 11" key="1">
    <citation type="journal article" date="2018" name="Int. J. Syst. Evol. Microbiol.">
        <title>Uliginosibacterium sediminicola sp. nov., isolated from freshwater sediment.</title>
        <authorList>
            <person name="Hwang W.M."/>
            <person name="Kim S.M."/>
            <person name="Kang K."/>
            <person name="Ahn T.Y."/>
        </authorList>
    </citation>
    <scope>NUCLEOTIDE SEQUENCE [LARGE SCALE GENOMIC DNA]</scope>
    <source>
        <strain evidence="10 11">M1-21</strain>
    </source>
</reference>
<feature type="transmembrane region" description="Helical" evidence="7">
    <location>
        <begin position="582"/>
        <end position="605"/>
    </location>
</feature>
<dbReference type="SUPFAM" id="SSF47384">
    <property type="entry name" value="Homodimeric domain of signal transducing histidine kinase"/>
    <property type="match status" value="1"/>
</dbReference>
<evidence type="ECO:0000256" key="5">
    <source>
        <dbReference type="ARBA" id="ARBA00022777"/>
    </source>
</evidence>
<dbReference type="InterPro" id="IPR036890">
    <property type="entry name" value="HATPase_C_sf"/>
</dbReference>
<dbReference type="InterPro" id="IPR011006">
    <property type="entry name" value="CheY-like_superfamily"/>
</dbReference>
<dbReference type="PROSITE" id="PS50110">
    <property type="entry name" value="RESPONSE_REGULATORY"/>
    <property type="match status" value="1"/>
</dbReference>
<dbReference type="PROSITE" id="PS50109">
    <property type="entry name" value="HIS_KIN"/>
    <property type="match status" value="1"/>
</dbReference>
<evidence type="ECO:0000256" key="4">
    <source>
        <dbReference type="ARBA" id="ARBA00022679"/>
    </source>
</evidence>
<dbReference type="PANTHER" id="PTHR43047">
    <property type="entry name" value="TWO-COMPONENT HISTIDINE PROTEIN KINASE"/>
    <property type="match status" value="1"/>
</dbReference>
<feature type="transmembrane region" description="Helical" evidence="7">
    <location>
        <begin position="230"/>
        <end position="249"/>
    </location>
</feature>
<dbReference type="SMART" id="SM00448">
    <property type="entry name" value="REC"/>
    <property type="match status" value="1"/>
</dbReference>